<sequence length="81" mass="9178">MTQYQKPVNPICHGNNNEEQCQQQKGAFTLSFFAAWLLRGLALRICTHVILHDLIISHRLSRPVYQKGQQRSAGLAVFLAT</sequence>
<dbReference type="AlphaFoldDB" id="W1DMS2"/>
<protein>
    <submittedName>
        <fullName evidence="1">Uncharacterized protein</fullName>
    </submittedName>
</protein>
<dbReference type="Proteomes" id="UP000019183">
    <property type="component" value="Unassembled WGS sequence"/>
</dbReference>
<keyword evidence="2" id="KW-1185">Reference proteome</keyword>
<evidence type="ECO:0000313" key="2">
    <source>
        <dbReference type="Proteomes" id="UP000019183"/>
    </source>
</evidence>
<evidence type="ECO:0000313" key="1">
    <source>
        <dbReference type="EMBL" id="CDL10701.1"/>
    </source>
</evidence>
<reference evidence="1" key="1">
    <citation type="submission" date="2013-10" db="EMBL/GenBank/DDBJ databases">
        <title>Antibiotic resistance diversity of beta-lactamase producers in the General Hospital Vienna.</title>
        <authorList>
            <person name="Barisic I."/>
            <person name="Mitteregger D."/>
            <person name="Hirschl A.M."/>
            <person name="Noehammer C."/>
            <person name="Wiesinger-Mayr H."/>
        </authorList>
    </citation>
    <scope>NUCLEOTIDE SEQUENCE [LARGE SCALE GENOMIC DNA]</scope>
    <source>
        <strain evidence="1">IS43</strain>
    </source>
</reference>
<organism evidence="1 2">
    <name type="scientific">Klebsiella pneumoniae IS43</name>
    <dbReference type="NCBI Taxonomy" id="1432552"/>
    <lineage>
        <taxon>Bacteria</taxon>
        <taxon>Pseudomonadati</taxon>
        <taxon>Pseudomonadota</taxon>
        <taxon>Gammaproteobacteria</taxon>
        <taxon>Enterobacterales</taxon>
        <taxon>Enterobacteriaceae</taxon>
        <taxon>Klebsiella/Raoultella group</taxon>
        <taxon>Klebsiella</taxon>
        <taxon>Klebsiella pneumoniae complex</taxon>
    </lineage>
</organism>
<proteinExistence type="predicted"/>
<name>W1DMS2_KLEPN</name>
<comment type="caution">
    <text evidence="1">The sequence shown here is derived from an EMBL/GenBank/DDBJ whole genome shotgun (WGS) entry which is preliminary data.</text>
</comment>
<accession>W1DMS2</accession>
<dbReference type="EMBL" id="CBWK010000541">
    <property type="protein sequence ID" value="CDL10701.1"/>
    <property type="molecule type" value="Genomic_DNA"/>
</dbReference>